<dbReference type="Proteomes" id="UP000677228">
    <property type="component" value="Unassembled WGS sequence"/>
</dbReference>
<feature type="compositionally biased region" description="Pro residues" evidence="2">
    <location>
        <begin position="481"/>
        <end position="492"/>
    </location>
</feature>
<keyword evidence="8" id="KW-1185">Reference proteome</keyword>
<evidence type="ECO:0000313" key="8">
    <source>
        <dbReference type="Proteomes" id="UP000663829"/>
    </source>
</evidence>
<feature type="compositionally biased region" description="Low complexity" evidence="2">
    <location>
        <begin position="697"/>
        <end position="715"/>
    </location>
</feature>
<keyword evidence="1" id="KW-0547">Nucleotide-binding</keyword>
<dbReference type="AlphaFoldDB" id="A0A813YMR3"/>
<feature type="region of interest" description="Disordered" evidence="2">
    <location>
        <begin position="466"/>
        <end position="510"/>
    </location>
</feature>
<accession>A0A813YMR3</accession>
<evidence type="ECO:0000259" key="3">
    <source>
        <dbReference type="PROSITE" id="PS50975"/>
    </source>
</evidence>
<feature type="region of interest" description="Disordered" evidence="2">
    <location>
        <begin position="1"/>
        <end position="54"/>
    </location>
</feature>
<feature type="region of interest" description="Disordered" evidence="2">
    <location>
        <begin position="689"/>
        <end position="751"/>
    </location>
</feature>
<feature type="compositionally biased region" description="Low complexity" evidence="2">
    <location>
        <begin position="35"/>
        <end position="48"/>
    </location>
</feature>
<comment type="caution">
    <text evidence="4">The sequence shown here is derived from an EMBL/GenBank/DDBJ whole genome shotgun (WGS) entry which is preliminary data.</text>
</comment>
<evidence type="ECO:0000313" key="6">
    <source>
        <dbReference type="EMBL" id="CAF3671502.1"/>
    </source>
</evidence>
<dbReference type="SUPFAM" id="SSF56059">
    <property type="entry name" value="Glutathione synthetase ATP-binding domain-like"/>
    <property type="match status" value="1"/>
</dbReference>
<dbReference type="Proteomes" id="UP000681722">
    <property type="component" value="Unassembled WGS sequence"/>
</dbReference>
<gene>
    <name evidence="4" type="ORF">GPM918_LOCUS7879</name>
    <name evidence="5" type="ORF">OVA965_LOCUS11705</name>
    <name evidence="6" type="ORF">SRO942_LOCUS7879</name>
    <name evidence="7" type="ORF">TMI583_LOCUS11711</name>
</gene>
<evidence type="ECO:0000313" key="4">
    <source>
        <dbReference type="EMBL" id="CAF0886302.1"/>
    </source>
</evidence>
<name>A0A813YMR3_9BILA</name>
<dbReference type="OrthoDB" id="202825at2759"/>
<dbReference type="InterPro" id="IPR011761">
    <property type="entry name" value="ATP-grasp"/>
</dbReference>
<dbReference type="Pfam" id="PF03133">
    <property type="entry name" value="TTL"/>
    <property type="match status" value="1"/>
</dbReference>
<dbReference type="Gene3D" id="3.30.470.20">
    <property type="entry name" value="ATP-grasp fold, B domain"/>
    <property type="match status" value="1"/>
</dbReference>
<organism evidence="4 8">
    <name type="scientific">Didymodactylos carnosus</name>
    <dbReference type="NCBI Taxonomy" id="1234261"/>
    <lineage>
        <taxon>Eukaryota</taxon>
        <taxon>Metazoa</taxon>
        <taxon>Spiralia</taxon>
        <taxon>Gnathifera</taxon>
        <taxon>Rotifera</taxon>
        <taxon>Eurotatoria</taxon>
        <taxon>Bdelloidea</taxon>
        <taxon>Philodinida</taxon>
        <taxon>Philodinidae</taxon>
        <taxon>Didymodactylos</taxon>
    </lineage>
</organism>
<evidence type="ECO:0000256" key="1">
    <source>
        <dbReference type="PROSITE-ProRule" id="PRU00409"/>
    </source>
</evidence>
<keyword evidence="1" id="KW-0067">ATP-binding</keyword>
<feature type="compositionally biased region" description="Polar residues" evidence="2">
    <location>
        <begin position="19"/>
        <end position="32"/>
    </location>
</feature>
<dbReference type="PROSITE" id="PS51221">
    <property type="entry name" value="TTL"/>
    <property type="match status" value="1"/>
</dbReference>
<evidence type="ECO:0000256" key="2">
    <source>
        <dbReference type="SAM" id="MobiDB-lite"/>
    </source>
</evidence>
<dbReference type="Proteomes" id="UP000663829">
    <property type="component" value="Unassembled WGS sequence"/>
</dbReference>
<dbReference type="PROSITE" id="PS50975">
    <property type="entry name" value="ATP_GRASP"/>
    <property type="match status" value="1"/>
</dbReference>
<dbReference type="EMBL" id="CAJNOQ010001321">
    <property type="protein sequence ID" value="CAF0886302.1"/>
    <property type="molecule type" value="Genomic_DNA"/>
</dbReference>
<dbReference type="PANTHER" id="PTHR46810:SF1">
    <property type="entry name" value="INACTIVE POLYGLYCYLASE TTLL10"/>
    <property type="match status" value="1"/>
</dbReference>
<proteinExistence type="predicted"/>
<evidence type="ECO:0000313" key="7">
    <source>
        <dbReference type="EMBL" id="CAF3717389.1"/>
    </source>
</evidence>
<dbReference type="GO" id="GO:0046872">
    <property type="term" value="F:metal ion binding"/>
    <property type="evidence" value="ECO:0007669"/>
    <property type="project" value="InterPro"/>
</dbReference>
<dbReference type="EMBL" id="CAJOBA010004588">
    <property type="protein sequence ID" value="CAF3717389.1"/>
    <property type="molecule type" value="Genomic_DNA"/>
</dbReference>
<protein>
    <recommendedName>
        <fullName evidence="3">ATP-grasp domain-containing protein</fullName>
    </recommendedName>
</protein>
<dbReference type="GO" id="GO:0005524">
    <property type="term" value="F:ATP binding"/>
    <property type="evidence" value="ECO:0007669"/>
    <property type="project" value="UniProtKB-UniRule"/>
</dbReference>
<sequence length="849" mass="97384">MNSTRHGRVRVMSDGMSPDANSGGSKAITNQVADKPSVPNNPVTSSPNKTKESSLYTDPTYKCYIGTGNNSELIESILLNIGYERQIEKTDDFKFKWVQCNQSVNWNAFKDGEQMVNHIQGEDFFTTKLQLWQSLQTYEKISNTMLKRQKEFLPLNEFVPETFKLDEKTDRDLFFNTHKPGDVWICKPSGLNQGKGIYLVRDIDSLKKKFAEIDALDKKKQVSVKPMKRIIQRYIMHPLLIHGKKFDIRCYMLVSSVKPLIILYHSGYIRLSMFDFDPNDGNLLTHLTNQYMQKKDPKYYDLKEETAWTMEQFNDYMNKNVLKNKPEFEQDWVLNVLPKIIQRIMLNVIESIRMRLKRRLGCFGLYGYDFMIDQDMKVWLIEINVNPALTTNTNTLVEAIPPVVEESITTECFEKIRHNQRIFPLKNIKSFKCIYNEMERKGSLPFIEQRRAKSSSPNTRKLYTSVANNLNNNPSVTTQVNPPPRNQSPPSPKVGRFITEKEPLSPPPTITVQRTIFPNQFRQFQERIRHSRLQESTKTLNNINITTISPINLTSLTGTGALSVTNSLNNTTSQSHALTTTENNPNEKTIMRYQTITRYRSNFEILKPATVIAEEWKNLDTSTKERIMTSAHTTTTGPMHGPKALVLISKSKLAVQQSAGASRNARKNWFLSGRQLAVIDTKTLGTWLKQRKEHPETSSSSPGSSMSSTTNDISSPQDSSCHKLNQSSPEHPNTSPQLLPDIGERRPHSSLHGNSLLQQQQQPNKMKKLIITNEFLNKHPWEYDDWMGQSGDDDVNDDQIGPNSKFNKSTLIYRLMRSRLDANLAQSISGNQALVRTKQQQQYVLQQER</sequence>
<dbReference type="InterPro" id="IPR004344">
    <property type="entry name" value="TTL/TTLL_fam"/>
</dbReference>
<dbReference type="Proteomes" id="UP000682733">
    <property type="component" value="Unassembled WGS sequence"/>
</dbReference>
<reference evidence="4" key="1">
    <citation type="submission" date="2021-02" db="EMBL/GenBank/DDBJ databases">
        <authorList>
            <person name="Nowell W R."/>
        </authorList>
    </citation>
    <scope>NUCLEOTIDE SEQUENCE</scope>
</reference>
<feature type="domain" description="ATP-grasp" evidence="3">
    <location>
        <begin position="149"/>
        <end position="417"/>
    </location>
</feature>
<dbReference type="InterPro" id="IPR027752">
    <property type="entry name" value="TTLL10"/>
</dbReference>
<evidence type="ECO:0000313" key="5">
    <source>
        <dbReference type="EMBL" id="CAF0942400.1"/>
    </source>
</evidence>
<feature type="compositionally biased region" description="Polar residues" evidence="2">
    <location>
        <begin position="716"/>
        <end position="737"/>
    </location>
</feature>
<dbReference type="PANTHER" id="PTHR46810">
    <property type="entry name" value="INACTIVE POLYGLYCYLASE TTLL10"/>
    <property type="match status" value="1"/>
</dbReference>
<feature type="compositionally biased region" description="Polar residues" evidence="2">
    <location>
        <begin position="466"/>
        <end position="480"/>
    </location>
</feature>
<dbReference type="EMBL" id="CAJNOK010004582">
    <property type="protein sequence ID" value="CAF0942400.1"/>
    <property type="molecule type" value="Genomic_DNA"/>
</dbReference>
<dbReference type="GO" id="GO:0070737">
    <property type="term" value="F:protein-glycine ligase activity, elongating"/>
    <property type="evidence" value="ECO:0007669"/>
    <property type="project" value="TreeGrafter"/>
</dbReference>
<dbReference type="EMBL" id="CAJOBC010001321">
    <property type="protein sequence ID" value="CAF3671502.1"/>
    <property type="molecule type" value="Genomic_DNA"/>
</dbReference>